<comment type="subunit">
    <text evidence="4">Hexamer formed by 3 homodimers.</text>
</comment>
<dbReference type="AlphaFoldDB" id="A0A5C4S8Z3"/>
<sequence length="300" mass="33365">MAFMSEKRTNLAFREFFETCRLKAMQLALEEDRYQGDITTEATVEEHQRGLGYIEVKSEGIIAGVEVARQVFQSLDSTLQFTACVKDGKRVYPGERIVEVSGRIASILVGERTALNFMQRMSGIATRTNMYVERVSHTNTTILDTRKTAPALRYYDKDAVRIGGGANHRFGLFDMILIKDNHIDAAGSVEEAVKRAKAYGKEHGDSVKIETEVRSISELVRACASRPDMILLDNFMVDDLAEAVRWVKANGYGNILLEASGNVGLHNVSEIAMTGVDYISIGELTHSVKALDMSMKIERA</sequence>
<dbReference type="Proteomes" id="UP000308271">
    <property type="component" value="Unassembled WGS sequence"/>
</dbReference>
<dbReference type="InterPro" id="IPR027277">
    <property type="entry name" value="NadC/ModD"/>
</dbReference>
<evidence type="ECO:0000256" key="3">
    <source>
        <dbReference type="ARBA" id="ARBA00009400"/>
    </source>
</evidence>
<keyword evidence="16" id="KW-1185">Reference proteome</keyword>
<proteinExistence type="inferred from homology"/>
<dbReference type="GO" id="GO:0004514">
    <property type="term" value="F:nicotinate-nucleotide diphosphorylase (carboxylating) activity"/>
    <property type="evidence" value="ECO:0007669"/>
    <property type="project" value="UniProtKB-EC"/>
</dbReference>
<evidence type="ECO:0000256" key="5">
    <source>
        <dbReference type="ARBA" id="ARBA00011944"/>
    </source>
</evidence>
<dbReference type="FunFam" id="3.90.1170.20:FF:000001">
    <property type="entry name" value="Nicotinate-nucleotide diphosphorylase (Carboxylating)"/>
    <property type="match status" value="1"/>
</dbReference>
<dbReference type="SUPFAM" id="SSF54675">
    <property type="entry name" value="Nicotinate/Quinolinate PRTase N-terminal domain-like"/>
    <property type="match status" value="1"/>
</dbReference>
<name>A0A5C4S8Z3_CHLTI</name>
<dbReference type="EMBL" id="VDCH01000002">
    <property type="protein sequence ID" value="TNJ39994.1"/>
    <property type="molecule type" value="Genomic_DNA"/>
</dbReference>
<evidence type="ECO:0000259" key="13">
    <source>
        <dbReference type="Pfam" id="PF01729"/>
    </source>
</evidence>
<keyword evidence="7 12" id="KW-0328">Glycosyltransferase</keyword>
<evidence type="ECO:0000313" key="16">
    <source>
        <dbReference type="Proteomes" id="UP000308271"/>
    </source>
</evidence>
<evidence type="ECO:0000256" key="10">
    <source>
        <dbReference type="ARBA" id="ARBA00047445"/>
    </source>
</evidence>
<dbReference type="InterPro" id="IPR013785">
    <property type="entry name" value="Aldolase_TIM"/>
</dbReference>
<comment type="catalytic activity">
    <reaction evidence="10">
        <text>nicotinate beta-D-ribonucleotide + CO2 + diphosphate = quinolinate + 5-phospho-alpha-D-ribose 1-diphosphate + 2 H(+)</text>
        <dbReference type="Rhea" id="RHEA:12733"/>
        <dbReference type="ChEBI" id="CHEBI:15378"/>
        <dbReference type="ChEBI" id="CHEBI:16526"/>
        <dbReference type="ChEBI" id="CHEBI:29959"/>
        <dbReference type="ChEBI" id="CHEBI:33019"/>
        <dbReference type="ChEBI" id="CHEBI:57502"/>
        <dbReference type="ChEBI" id="CHEBI:58017"/>
        <dbReference type="EC" id="2.4.2.19"/>
    </reaction>
</comment>
<dbReference type="Gene3D" id="3.90.1170.20">
    <property type="entry name" value="Quinolinate phosphoribosyl transferase, N-terminal domain"/>
    <property type="match status" value="1"/>
</dbReference>
<dbReference type="InterPro" id="IPR037128">
    <property type="entry name" value="Quinolinate_PRibosylTase_N_sf"/>
</dbReference>
<dbReference type="SUPFAM" id="SSF51690">
    <property type="entry name" value="Nicotinate/Quinolinate PRTase C-terminal domain-like"/>
    <property type="match status" value="1"/>
</dbReference>
<dbReference type="OrthoDB" id="9782546at2"/>
<dbReference type="Pfam" id="PF02749">
    <property type="entry name" value="QRPTase_N"/>
    <property type="match status" value="1"/>
</dbReference>
<comment type="similarity">
    <text evidence="3 12">Belongs to the NadC/ModD family.</text>
</comment>
<evidence type="ECO:0000256" key="7">
    <source>
        <dbReference type="ARBA" id="ARBA00022676"/>
    </source>
</evidence>
<dbReference type="InterPro" id="IPR022412">
    <property type="entry name" value="Quinolinate_PRibosylTrfase_N"/>
</dbReference>
<dbReference type="CDD" id="cd01572">
    <property type="entry name" value="QPRTase"/>
    <property type="match status" value="1"/>
</dbReference>
<dbReference type="FunFam" id="3.20.20.70:FF:000030">
    <property type="entry name" value="Nicotinate-nucleotide pyrophosphorylase, carboxylating"/>
    <property type="match status" value="1"/>
</dbReference>
<dbReference type="InterPro" id="IPR004393">
    <property type="entry name" value="NadC"/>
</dbReference>
<organism evidence="15 16">
    <name type="scientific">Chlorobaculum thiosulfatiphilum</name>
    <name type="common">Chlorobium limicola f.sp. thiosulfatophilum</name>
    <dbReference type="NCBI Taxonomy" id="115852"/>
    <lineage>
        <taxon>Bacteria</taxon>
        <taxon>Pseudomonadati</taxon>
        <taxon>Chlorobiota</taxon>
        <taxon>Chlorobiia</taxon>
        <taxon>Chlorobiales</taxon>
        <taxon>Chlorobiaceae</taxon>
        <taxon>Chlorobaculum</taxon>
    </lineage>
</organism>
<feature type="domain" description="Quinolinate phosphoribosyl transferase N-terminal" evidence="14">
    <location>
        <begin position="37"/>
        <end position="122"/>
    </location>
</feature>
<evidence type="ECO:0000256" key="4">
    <source>
        <dbReference type="ARBA" id="ARBA00011218"/>
    </source>
</evidence>
<dbReference type="PIRSF" id="PIRSF006250">
    <property type="entry name" value="NadC_ModD"/>
    <property type="match status" value="1"/>
</dbReference>
<feature type="domain" description="Quinolinate phosphoribosyl transferase C-terminal" evidence="13">
    <location>
        <begin position="124"/>
        <end position="296"/>
    </location>
</feature>
<accession>A0A5C4S8Z3</accession>
<dbReference type="Gene3D" id="3.20.20.70">
    <property type="entry name" value="Aldolase class I"/>
    <property type="match status" value="1"/>
</dbReference>
<evidence type="ECO:0000256" key="6">
    <source>
        <dbReference type="ARBA" id="ARBA00022642"/>
    </source>
</evidence>
<protein>
    <recommendedName>
        <fullName evidence="11">Probable nicotinate-nucleotide pyrophosphorylase [carboxylating]</fullName>
        <ecNumber evidence="5">2.4.2.19</ecNumber>
    </recommendedName>
    <alternativeName>
        <fullName evidence="9">Quinolinate phosphoribosyltransferase [decarboxylating]</fullName>
    </alternativeName>
</protein>
<evidence type="ECO:0000256" key="2">
    <source>
        <dbReference type="ARBA" id="ARBA00004893"/>
    </source>
</evidence>
<dbReference type="Pfam" id="PF01729">
    <property type="entry name" value="QRPTase_C"/>
    <property type="match status" value="1"/>
</dbReference>
<comment type="function">
    <text evidence="1">Involved in the catabolism of quinolinic acid (QA).</text>
</comment>
<dbReference type="GO" id="GO:0005737">
    <property type="term" value="C:cytoplasm"/>
    <property type="evidence" value="ECO:0007669"/>
    <property type="project" value="TreeGrafter"/>
</dbReference>
<evidence type="ECO:0000256" key="12">
    <source>
        <dbReference type="PIRNR" id="PIRNR006250"/>
    </source>
</evidence>
<comment type="caution">
    <text evidence="15">The sequence shown here is derived from an EMBL/GenBank/DDBJ whole genome shotgun (WGS) entry which is preliminary data.</text>
</comment>
<dbReference type="UniPathway" id="UPA00253">
    <property type="reaction ID" value="UER00331"/>
</dbReference>
<dbReference type="PANTHER" id="PTHR32179">
    <property type="entry name" value="NICOTINATE-NUCLEOTIDE PYROPHOSPHORYLASE [CARBOXYLATING]"/>
    <property type="match status" value="1"/>
</dbReference>
<dbReference type="PANTHER" id="PTHR32179:SF3">
    <property type="entry name" value="NICOTINATE-NUCLEOTIDE PYROPHOSPHORYLASE [CARBOXYLATING]"/>
    <property type="match status" value="1"/>
</dbReference>
<evidence type="ECO:0000313" key="15">
    <source>
        <dbReference type="EMBL" id="TNJ39994.1"/>
    </source>
</evidence>
<reference evidence="15 16" key="1">
    <citation type="submission" date="2019-05" db="EMBL/GenBank/DDBJ databases">
        <title>Draft Whole-Genome sequence of the green sulfur bacterium Chlorobaculum thiosulfatiphilum DSM 249.</title>
        <authorList>
            <person name="Meyer T.E."/>
            <person name="Kyndt J.A."/>
        </authorList>
    </citation>
    <scope>NUCLEOTIDE SEQUENCE [LARGE SCALE GENOMIC DNA]</scope>
    <source>
        <strain evidence="15 16">DSM 249</strain>
    </source>
</reference>
<keyword evidence="8 12" id="KW-0808">Transferase</keyword>
<dbReference type="InterPro" id="IPR036068">
    <property type="entry name" value="Nicotinate_pribotase-like_C"/>
</dbReference>
<gene>
    <name evidence="15" type="primary">nadC</name>
    <name evidence="15" type="ORF">FGF66_01460</name>
</gene>
<dbReference type="EC" id="2.4.2.19" evidence="5"/>
<keyword evidence="6" id="KW-0662">Pyridine nucleotide biosynthesis</keyword>
<comment type="pathway">
    <text evidence="2">Cofactor biosynthesis; NAD(+) biosynthesis; nicotinate D-ribonucleotide from quinolinate: step 1/1.</text>
</comment>
<evidence type="ECO:0000256" key="11">
    <source>
        <dbReference type="ARBA" id="ARBA00069173"/>
    </source>
</evidence>
<evidence type="ECO:0000256" key="9">
    <source>
        <dbReference type="ARBA" id="ARBA00033102"/>
    </source>
</evidence>
<dbReference type="InterPro" id="IPR002638">
    <property type="entry name" value="Quinolinate_PRibosylTrfase_C"/>
</dbReference>
<dbReference type="NCBIfam" id="TIGR00078">
    <property type="entry name" value="nadC"/>
    <property type="match status" value="1"/>
</dbReference>
<evidence type="ECO:0000256" key="8">
    <source>
        <dbReference type="ARBA" id="ARBA00022679"/>
    </source>
</evidence>
<dbReference type="GO" id="GO:0009435">
    <property type="term" value="P:NAD+ biosynthetic process"/>
    <property type="evidence" value="ECO:0007669"/>
    <property type="project" value="UniProtKB-UniPathway"/>
</dbReference>
<evidence type="ECO:0000256" key="1">
    <source>
        <dbReference type="ARBA" id="ARBA00003237"/>
    </source>
</evidence>
<dbReference type="GO" id="GO:0034213">
    <property type="term" value="P:quinolinate catabolic process"/>
    <property type="evidence" value="ECO:0007669"/>
    <property type="project" value="TreeGrafter"/>
</dbReference>
<evidence type="ECO:0000259" key="14">
    <source>
        <dbReference type="Pfam" id="PF02749"/>
    </source>
</evidence>